<name>A0A512B8H5_9BACT</name>
<dbReference type="AlphaFoldDB" id="A0A512B8H5"/>
<dbReference type="OrthoDB" id="9815193at2"/>
<accession>A0A512B8H5</accession>
<dbReference type="Pfam" id="PF21196">
    <property type="entry name" value="PcrA_UvrD_tudor"/>
    <property type="match status" value="1"/>
</dbReference>
<reference evidence="1 2" key="1">
    <citation type="submission" date="2019-07" db="EMBL/GenBank/DDBJ databases">
        <title>Whole genome shotgun sequence of Segetibacter aerophilus NBRC 106135.</title>
        <authorList>
            <person name="Hosoyama A."/>
            <person name="Uohara A."/>
            <person name="Ohji S."/>
            <person name="Ichikawa N."/>
        </authorList>
    </citation>
    <scope>NUCLEOTIDE SEQUENCE [LARGE SCALE GENOMIC DNA]</scope>
    <source>
        <strain evidence="1 2">NBRC 106135</strain>
    </source>
</reference>
<dbReference type="EMBL" id="BJYT01000002">
    <property type="protein sequence ID" value="GEO08271.1"/>
    <property type="molecule type" value="Genomic_DNA"/>
</dbReference>
<dbReference type="Proteomes" id="UP000321513">
    <property type="component" value="Unassembled WGS sequence"/>
</dbReference>
<evidence type="ECO:0000313" key="1">
    <source>
        <dbReference type="EMBL" id="GEO08271.1"/>
    </source>
</evidence>
<comment type="caution">
    <text evidence="1">The sequence shown here is derived from an EMBL/GenBank/DDBJ whole genome shotgun (WGS) entry which is preliminary data.</text>
</comment>
<sequence>MPISDNGNYEVGQFKRVYDFIIKPACELAGFKPTRADDVLNTNYIALDIVKNIIQADMALCDLSGRNPNVMYELGIRQAFNKPVTLIKDLITERIFDISGFRDVSYDESLRVDTVQTNFEVIADTIKNTYETAGQEINSLVSLLGIEPAKIENSVQISPDTEIIMNAIKSLQVRFEELRVQSNYPIVNDTPKHGTDINNIISYNPRHTYPLDELAKIKVGDKILHEKFGTGTVTKMQGSYNNPITTIFFGDGDEKKVMLNYAKFTLI</sequence>
<gene>
    <name evidence="1" type="ORF">SAE01_07670</name>
</gene>
<dbReference type="RefSeq" id="WP_147202345.1">
    <property type="nucleotide sequence ID" value="NZ_BJYT01000002.1"/>
</dbReference>
<organism evidence="1 2">
    <name type="scientific">Segetibacter aerophilus</name>
    <dbReference type="NCBI Taxonomy" id="670293"/>
    <lineage>
        <taxon>Bacteria</taxon>
        <taxon>Pseudomonadati</taxon>
        <taxon>Bacteroidota</taxon>
        <taxon>Chitinophagia</taxon>
        <taxon>Chitinophagales</taxon>
        <taxon>Chitinophagaceae</taxon>
        <taxon>Segetibacter</taxon>
    </lineage>
</organism>
<keyword evidence="2" id="KW-1185">Reference proteome</keyword>
<proteinExistence type="predicted"/>
<evidence type="ECO:0000313" key="2">
    <source>
        <dbReference type="Proteomes" id="UP000321513"/>
    </source>
</evidence>
<protein>
    <submittedName>
        <fullName evidence="1">Uncharacterized protein</fullName>
    </submittedName>
</protein>